<dbReference type="PIRSF" id="PIRSF006487">
    <property type="entry name" value="GcvT"/>
    <property type="match status" value="1"/>
</dbReference>
<dbReference type="Proteomes" id="UP001589683">
    <property type="component" value="Unassembled WGS sequence"/>
</dbReference>
<dbReference type="EMBL" id="JBHMEA010000007">
    <property type="protein sequence ID" value="MFB9230754.1"/>
    <property type="molecule type" value="Genomic_DNA"/>
</dbReference>
<dbReference type="EC" id="2.1.2.10" evidence="2"/>
<dbReference type="InterPro" id="IPR013977">
    <property type="entry name" value="GcvT_C"/>
</dbReference>
<evidence type="ECO:0000313" key="9">
    <source>
        <dbReference type="EMBL" id="MFB9230754.1"/>
    </source>
</evidence>
<dbReference type="SUPFAM" id="SSF101790">
    <property type="entry name" value="Aminomethyltransferase beta-barrel domain"/>
    <property type="match status" value="1"/>
</dbReference>
<dbReference type="NCBIfam" id="NF010093">
    <property type="entry name" value="PRK13579.1"/>
    <property type="match status" value="1"/>
</dbReference>
<dbReference type="RefSeq" id="WP_213887362.1">
    <property type="nucleotide sequence ID" value="NZ_JAGFNU010000001.1"/>
</dbReference>
<dbReference type="InterPro" id="IPR006223">
    <property type="entry name" value="GcvT"/>
</dbReference>
<comment type="catalytic activity">
    <reaction evidence="6">
        <text>N(6)-[(R)-S(8)-aminomethyldihydrolipoyl]-L-lysyl-[protein] + (6S)-5,6,7,8-tetrahydrofolate = N(6)-[(R)-dihydrolipoyl]-L-lysyl-[protein] + (6R)-5,10-methylene-5,6,7,8-tetrahydrofolate + NH4(+)</text>
        <dbReference type="Rhea" id="RHEA:16945"/>
        <dbReference type="Rhea" id="RHEA-COMP:10475"/>
        <dbReference type="Rhea" id="RHEA-COMP:10492"/>
        <dbReference type="ChEBI" id="CHEBI:15636"/>
        <dbReference type="ChEBI" id="CHEBI:28938"/>
        <dbReference type="ChEBI" id="CHEBI:57453"/>
        <dbReference type="ChEBI" id="CHEBI:83100"/>
        <dbReference type="ChEBI" id="CHEBI:83143"/>
        <dbReference type="EC" id="2.1.2.10"/>
    </reaction>
</comment>
<feature type="domain" description="Aminomethyltransferase C-terminal" evidence="8">
    <location>
        <begin position="285"/>
        <end position="363"/>
    </location>
</feature>
<name>A0ABV5JBP8_9RHOB</name>
<dbReference type="PANTHER" id="PTHR43757:SF2">
    <property type="entry name" value="AMINOMETHYLTRANSFERASE, MITOCHONDRIAL"/>
    <property type="match status" value="1"/>
</dbReference>
<dbReference type="Gene3D" id="4.10.1250.10">
    <property type="entry name" value="Aminomethyltransferase fragment"/>
    <property type="match status" value="1"/>
</dbReference>
<dbReference type="NCBIfam" id="NF001567">
    <property type="entry name" value="PRK00389.1"/>
    <property type="match status" value="1"/>
</dbReference>
<dbReference type="InterPro" id="IPR027266">
    <property type="entry name" value="TrmE/GcvT-like"/>
</dbReference>
<dbReference type="Pfam" id="PF08669">
    <property type="entry name" value="GCV_T_C"/>
    <property type="match status" value="1"/>
</dbReference>
<protein>
    <recommendedName>
        <fullName evidence="2">aminomethyltransferase</fullName>
        <ecNumber evidence="2">2.1.2.10</ecNumber>
    </recommendedName>
    <alternativeName>
        <fullName evidence="5">Glycine cleavage system T protein</fullName>
    </alternativeName>
</protein>
<evidence type="ECO:0000256" key="2">
    <source>
        <dbReference type="ARBA" id="ARBA00012616"/>
    </source>
</evidence>
<evidence type="ECO:0000259" key="8">
    <source>
        <dbReference type="Pfam" id="PF08669"/>
    </source>
</evidence>
<dbReference type="Gene3D" id="3.30.1360.120">
    <property type="entry name" value="Probable tRNA modification gtpase trme, domain 1"/>
    <property type="match status" value="1"/>
</dbReference>
<comment type="similarity">
    <text evidence="1">Belongs to the GcvT family.</text>
</comment>
<sequence>MSDTESTAPRRTPLYDLHVELGGKMVDFAGWEMPVQYSAGIMAEHAQCREKAGVFDVSHMGQVELRGEGAARKLESIVPASIEPLAEGKARYTFFTNPEGGIMDDLIVSNAGDHLFLVVNASMRDQDIGHMRANLDGVDIVELTDRALVAVQGPKAVEVVGALCPDAIEMKFMETIVADIMGASCRISRLGYTGEDGYEISIPDEHAVSITRAFLAHDDCDVAGLGARDSLRLEAGLCLYGNDIDNDTSPIEAQLNWAIQKRRREEGGFPGADRILRELADGPSRKLVGIKPQGRAPARQGVEIQDTDGNTLGHITSGGFGPTVQGPVSMGYVAVNHANVGEVVNLIVRGKALPAEIIALPFVQQNYKR</sequence>
<evidence type="ECO:0000256" key="5">
    <source>
        <dbReference type="ARBA" id="ARBA00031395"/>
    </source>
</evidence>
<evidence type="ECO:0000313" key="10">
    <source>
        <dbReference type="Proteomes" id="UP001589683"/>
    </source>
</evidence>
<evidence type="ECO:0000259" key="7">
    <source>
        <dbReference type="Pfam" id="PF01571"/>
    </source>
</evidence>
<dbReference type="InterPro" id="IPR029043">
    <property type="entry name" value="GcvT/YgfZ_C"/>
</dbReference>
<dbReference type="SUPFAM" id="SSF103025">
    <property type="entry name" value="Folate-binding domain"/>
    <property type="match status" value="1"/>
</dbReference>
<keyword evidence="10" id="KW-1185">Reference proteome</keyword>
<dbReference type="GO" id="GO:0004047">
    <property type="term" value="F:aminomethyltransferase activity"/>
    <property type="evidence" value="ECO:0007669"/>
    <property type="project" value="UniProtKB-EC"/>
</dbReference>
<dbReference type="Gene3D" id="2.40.30.110">
    <property type="entry name" value="Aminomethyltransferase beta-barrel domains"/>
    <property type="match status" value="1"/>
</dbReference>
<gene>
    <name evidence="9" type="primary">gcvT</name>
    <name evidence="9" type="ORF">ACFFUT_03000</name>
</gene>
<dbReference type="Gene3D" id="3.30.70.1400">
    <property type="entry name" value="Aminomethyltransferase beta-barrel domains"/>
    <property type="match status" value="1"/>
</dbReference>
<dbReference type="InterPro" id="IPR006222">
    <property type="entry name" value="GCVT_N"/>
</dbReference>
<evidence type="ECO:0000256" key="6">
    <source>
        <dbReference type="ARBA" id="ARBA00047665"/>
    </source>
</evidence>
<dbReference type="InterPro" id="IPR028896">
    <property type="entry name" value="GcvT/YgfZ/DmdA"/>
</dbReference>
<organism evidence="9 10">
    <name type="scientific">Pseudohalocynthiibacter aestuariivivens</name>
    <dbReference type="NCBI Taxonomy" id="1591409"/>
    <lineage>
        <taxon>Bacteria</taxon>
        <taxon>Pseudomonadati</taxon>
        <taxon>Pseudomonadota</taxon>
        <taxon>Alphaproteobacteria</taxon>
        <taxon>Rhodobacterales</taxon>
        <taxon>Paracoccaceae</taxon>
        <taxon>Pseudohalocynthiibacter</taxon>
    </lineage>
</organism>
<proteinExistence type="inferred from homology"/>
<dbReference type="PANTHER" id="PTHR43757">
    <property type="entry name" value="AMINOMETHYLTRANSFERASE"/>
    <property type="match status" value="1"/>
</dbReference>
<evidence type="ECO:0000256" key="3">
    <source>
        <dbReference type="ARBA" id="ARBA00022576"/>
    </source>
</evidence>
<accession>A0ABV5JBP8</accession>
<dbReference type="NCBIfam" id="TIGR00528">
    <property type="entry name" value="gcvT"/>
    <property type="match status" value="1"/>
</dbReference>
<feature type="domain" description="GCVT N-terminal" evidence="7">
    <location>
        <begin position="14"/>
        <end position="262"/>
    </location>
</feature>
<comment type="caution">
    <text evidence="9">The sequence shown here is derived from an EMBL/GenBank/DDBJ whole genome shotgun (WGS) entry which is preliminary data.</text>
</comment>
<evidence type="ECO:0000256" key="1">
    <source>
        <dbReference type="ARBA" id="ARBA00008609"/>
    </source>
</evidence>
<dbReference type="Pfam" id="PF01571">
    <property type="entry name" value="GCV_T"/>
    <property type="match status" value="1"/>
</dbReference>
<evidence type="ECO:0000256" key="4">
    <source>
        <dbReference type="ARBA" id="ARBA00022679"/>
    </source>
</evidence>
<keyword evidence="4 9" id="KW-0808">Transferase</keyword>
<keyword evidence="3" id="KW-0032">Aminotransferase</keyword>
<reference evidence="9 10" key="1">
    <citation type="submission" date="2024-09" db="EMBL/GenBank/DDBJ databases">
        <authorList>
            <person name="Sun Q."/>
            <person name="Mori K."/>
        </authorList>
    </citation>
    <scope>NUCLEOTIDE SEQUENCE [LARGE SCALE GENOMIC DNA]</scope>
    <source>
        <strain evidence="9 10">CECT 8726</strain>
    </source>
</reference>